<keyword evidence="2" id="KW-1185">Reference proteome</keyword>
<proteinExistence type="predicted"/>
<dbReference type="Proteomes" id="UP000655570">
    <property type="component" value="Unassembled WGS sequence"/>
</dbReference>
<dbReference type="Gene3D" id="3.40.960.10">
    <property type="entry name" value="VSR Endonuclease"/>
    <property type="match status" value="1"/>
</dbReference>
<dbReference type="RefSeq" id="WP_191800341.1">
    <property type="nucleotide sequence ID" value="NZ_JACSQF010000001.1"/>
</dbReference>
<evidence type="ECO:0008006" key="3">
    <source>
        <dbReference type="Google" id="ProtNLM"/>
    </source>
</evidence>
<comment type="caution">
    <text evidence="1">The sequence shown here is derived from an EMBL/GenBank/DDBJ whole genome shotgun (WGS) entry which is preliminary data.</text>
</comment>
<dbReference type="InterPro" id="IPR011335">
    <property type="entry name" value="Restrct_endonuc-II-like"/>
</dbReference>
<dbReference type="EMBL" id="JACSQF010000001">
    <property type="protein sequence ID" value="MBD7979392.1"/>
    <property type="molecule type" value="Genomic_DNA"/>
</dbReference>
<evidence type="ECO:0000313" key="1">
    <source>
        <dbReference type="EMBL" id="MBD7979392.1"/>
    </source>
</evidence>
<name>A0ABR8TUE0_9CELL</name>
<accession>A0ABR8TUE0</accession>
<dbReference type="SUPFAM" id="SSF52980">
    <property type="entry name" value="Restriction endonuclease-like"/>
    <property type="match status" value="1"/>
</dbReference>
<organism evidence="1 2">
    <name type="scientific">Oerskovia merdavium</name>
    <dbReference type="NCBI Taxonomy" id="2762227"/>
    <lineage>
        <taxon>Bacteria</taxon>
        <taxon>Bacillati</taxon>
        <taxon>Actinomycetota</taxon>
        <taxon>Actinomycetes</taxon>
        <taxon>Micrococcales</taxon>
        <taxon>Cellulomonadaceae</taxon>
        <taxon>Oerskovia</taxon>
    </lineage>
</organism>
<gene>
    <name evidence="1" type="ORF">H9641_01480</name>
</gene>
<sequence length="299" mass="32675">MRTDEPFTVAEGRAAGLSTKELRHPRLAIPTRGLRVAATRADDLTVRAGALLRCAPPGSAISHGSALRLVGVDLTRQVDRDDLVHVSVPSSAVVPRRAGYVIHTYDADLPVRRTNGLLVVTAEHAWRQLAGVLPLDELVVLGDSLLRRKGAVSDRASLEATVHATPPGARGVARMRAALDDLRPGTDSPMETRARLVLVRAGLPCPAVNVPVLDPAGRFVALPDMTYLAEKIAIEYDGDVHRTDMRTWRRDVEKRQWLEDLGWRTVVVTADDVYRHPARLVERVAALLRARAVPGRAEK</sequence>
<evidence type="ECO:0000313" key="2">
    <source>
        <dbReference type="Proteomes" id="UP000655570"/>
    </source>
</evidence>
<protein>
    <recommendedName>
        <fullName evidence="3">DUF559 domain-containing protein</fullName>
    </recommendedName>
</protein>
<reference evidence="1 2" key="1">
    <citation type="submission" date="2020-08" db="EMBL/GenBank/DDBJ databases">
        <title>A Genomic Blueprint of the Chicken Gut Microbiome.</title>
        <authorList>
            <person name="Gilroy R."/>
            <person name="Ravi A."/>
            <person name="Getino M."/>
            <person name="Pursley I."/>
            <person name="Horton D.L."/>
            <person name="Alikhan N.-F."/>
            <person name="Baker D."/>
            <person name="Gharbi K."/>
            <person name="Hall N."/>
            <person name="Watson M."/>
            <person name="Adriaenssens E.M."/>
            <person name="Foster-Nyarko E."/>
            <person name="Jarju S."/>
            <person name="Secka A."/>
            <person name="Antonio M."/>
            <person name="Oren A."/>
            <person name="Chaudhuri R."/>
            <person name="La Ragione R.M."/>
            <person name="Hildebrand F."/>
            <person name="Pallen M.J."/>
        </authorList>
    </citation>
    <scope>NUCLEOTIDE SEQUENCE [LARGE SCALE GENOMIC DNA]</scope>
    <source>
        <strain evidence="1 2">Sa2CUA9</strain>
    </source>
</reference>